<dbReference type="Pfam" id="PF08522">
    <property type="entry name" value="BT_3987-like_N"/>
    <property type="match status" value="1"/>
</dbReference>
<dbReference type="Gene3D" id="2.60.120.200">
    <property type="match status" value="1"/>
</dbReference>
<dbReference type="RefSeq" id="WP_007566445.1">
    <property type="nucleotide sequence ID" value="NZ_DS981453.1"/>
</dbReference>
<gene>
    <name evidence="2" type="ORF">BACCOP_02878</name>
</gene>
<reference evidence="2 3" key="1">
    <citation type="submission" date="2008-04" db="EMBL/GenBank/DDBJ databases">
        <title>Draft genome sequence of Bacteroides coprocola (DSM 17136).</title>
        <authorList>
            <person name="Sudarsanam P."/>
            <person name="Ley R."/>
            <person name="Guruge J."/>
            <person name="Turnbaugh P.J."/>
            <person name="Mahowald M."/>
            <person name="Liep D."/>
            <person name="Gordon J."/>
        </authorList>
    </citation>
    <scope>NUCLEOTIDE SEQUENCE [LARGE SCALE GENOMIC DNA]</scope>
    <source>
        <strain evidence="2 3">DSM 17136</strain>
    </source>
</reference>
<dbReference type="HOGENOM" id="CLU_050496_1_0_10"/>
<evidence type="ECO:0000313" key="2">
    <source>
        <dbReference type="EMBL" id="EDV00084.1"/>
    </source>
</evidence>
<dbReference type="Proteomes" id="UP000003146">
    <property type="component" value="Unassembled WGS sequence"/>
</dbReference>
<sequence>MKLFKLNIITFCMATVLISCNTNDVEEHHFDNKLFINVETPVEELVFKSGSENVTETRELTVATALQATETITGKFIANPALTSTYNMIYNAEAQPLPSDMCIIENPEAKIKVGGTTSAPVTVTFTGLERLDRDLIYVMPIELVDVQGIDVLSSKTKTYFIFKGASLINVVADIAQNNLPVNWNTPDLVRSMKTITVEALIRVRDFGTSNDLKGEAMSTIFGIEGKFLIRIGDAGFPQNQVQMVNSNGNFPAGNSELGLPVDQWVHVAAVWDATTGDRIMYTNGQEVARDSKASGTVNLTNGDCYVGKAWNDDRWLDGEISELRVWSIQRTPEQIASSMYDVDPSTEGLVAYWKFNEGTGKQVKDYTANGNNITAENDLTWTKVSLPEK</sequence>
<dbReference type="eggNOG" id="COG2931">
    <property type="taxonomic scope" value="Bacteria"/>
</dbReference>
<dbReference type="EMBL" id="ABIY02000101">
    <property type="protein sequence ID" value="EDV00084.1"/>
    <property type="molecule type" value="Genomic_DNA"/>
</dbReference>
<organism evidence="2 3">
    <name type="scientific">Phocaeicola coprocola DSM 17136</name>
    <dbReference type="NCBI Taxonomy" id="470145"/>
    <lineage>
        <taxon>Bacteria</taxon>
        <taxon>Pseudomonadati</taxon>
        <taxon>Bacteroidota</taxon>
        <taxon>Bacteroidia</taxon>
        <taxon>Bacteroidales</taxon>
        <taxon>Bacteroidaceae</taxon>
        <taxon>Phocaeicola</taxon>
    </lineage>
</organism>
<accession>B3JLT1</accession>
<dbReference type="SUPFAM" id="SSF49899">
    <property type="entry name" value="Concanavalin A-like lectins/glucanases"/>
    <property type="match status" value="1"/>
</dbReference>
<comment type="caution">
    <text evidence="2">The sequence shown here is derived from an EMBL/GenBank/DDBJ whole genome shotgun (WGS) entry which is preliminary data.</text>
</comment>
<dbReference type="GO" id="GO:0004553">
    <property type="term" value="F:hydrolase activity, hydrolyzing O-glycosyl compounds"/>
    <property type="evidence" value="ECO:0007669"/>
    <property type="project" value="UniProtKB-ARBA"/>
</dbReference>
<dbReference type="InterPro" id="IPR013728">
    <property type="entry name" value="BT_3987-like_N"/>
</dbReference>
<evidence type="ECO:0000259" key="1">
    <source>
        <dbReference type="Pfam" id="PF08522"/>
    </source>
</evidence>
<reference evidence="2 3" key="2">
    <citation type="submission" date="2008-04" db="EMBL/GenBank/DDBJ databases">
        <authorList>
            <person name="Fulton L."/>
            <person name="Clifton S."/>
            <person name="Fulton B."/>
            <person name="Xu J."/>
            <person name="Minx P."/>
            <person name="Pepin K.H."/>
            <person name="Johnson M."/>
            <person name="Thiruvilangam P."/>
            <person name="Bhonagiri V."/>
            <person name="Nash W.E."/>
            <person name="Mardis E.R."/>
            <person name="Wilson R.K."/>
        </authorList>
    </citation>
    <scope>NUCLEOTIDE SEQUENCE [LARGE SCALE GENOMIC DNA]</scope>
    <source>
        <strain evidence="2 3">DSM 17136</strain>
    </source>
</reference>
<dbReference type="Pfam" id="PF13385">
    <property type="entry name" value="Laminin_G_3"/>
    <property type="match status" value="1"/>
</dbReference>
<proteinExistence type="predicted"/>
<dbReference type="OrthoDB" id="1037816at2"/>
<protein>
    <recommendedName>
        <fullName evidence="1">BT-3987-like N-terminal domain-containing protein</fullName>
    </recommendedName>
</protein>
<dbReference type="PROSITE" id="PS51257">
    <property type="entry name" value="PROKAR_LIPOPROTEIN"/>
    <property type="match status" value="1"/>
</dbReference>
<name>B3JLT1_9BACT</name>
<dbReference type="InterPro" id="IPR013320">
    <property type="entry name" value="ConA-like_dom_sf"/>
</dbReference>
<feature type="domain" description="BT-3987-like N-terminal" evidence="1">
    <location>
        <begin position="30"/>
        <end position="148"/>
    </location>
</feature>
<dbReference type="STRING" id="470145.BACCOP_02878"/>
<dbReference type="GO" id="GO:0005975">
    <property type="term" value="P:carbohydrate metabolic process"/>
    <property type="evidence" value="ECO:0007669"/>
    <property type="project" value="UniProtKB-ARBA"/>
</dbReference>
<evidence type="ECO:0000313" key="3">
    <source>
        <dbReference type="Proteomes" id="UP000003146"/>
    </source>
</evidence>
<dbReference type="AlphaFoldDB" id="B3JLT1"/>
<dbReference type="Gene3D" id="2.60.40.1740">
    <property type="entry name" value="hypothetical protein (bacova_03559)"/>
    <property type="match status" value="1"/>
</dbReference>